<dbReference type="EMBL" id="JABEPQ010000001">
    <property type="protein sequence ID" value="NNM44829.1"/>
    <property type="molecule type" value="Genomic_DNA"/>
</dbReference>
<keyword evidence="5" id="KW-1185">Reference proteome</keyword>
<feature type="domain" description="Leucine-binding protein" evidence="3">
    <location>
        <begin position="49"/>
        <end position="380"/>
    </location>
</feature>
<dbReference type="Gene3D" id="3.40.50.2300">
    <property type="match status" value="2"/>
</dbReference>
<protein>
    <submittedName>
        <fullName evidence="4">Branched-chain amino acid ABC transporter substrate-binding protein</fullName>
    </submittedName>
</protein>
<sequence>MTSGGVLRSVFKIGVPMVAAALALSACGGTSGGDNNAGGSGSGGKACDLKIGFFGALTGDAANLGINIKNGAELAVNQYNEKNANCKVTLTSFDSQGDPAIAPGLAQKAVTDKKLIGIVGPAFSGESKAADPIFDSAGLNTISASATNPALADNGWKTFHRVLGNDATQGPAAAKYIKDVLKAQKVFVSDDTSEYGKGLSDIVKKDLGSLVAGTDQTAADGKQDDFSATVTKAKASGATVFFYGGYYSNAGKLVKQLKDGGFTGTFVAADGVKDDGFIKGAGAASEGSILTCPCLPPDKAPEFAEAYKKAYNTDPATYSAEAYDAANVFLDAIAAGKTDWKDVTEFIKTYDKQGVTKKIKFDDKGEPAEVSVWAYKVQDGKIVPDQEIK</sequence>
<organism evidence="4 5">
    <name type="scientific">Knoellia koreensis</name>
    <dbReference type="NCBI Taxonomy" id="2730921"/>
    <lineage>
        <taxon>Bacteria</taxon>
        <taxon>Bacillati</taxon>
        <taxon>Actinomycetota</taxon>
        <taxon>Actinomycetes</taxon>
        <taxon>Micrococcales</taxon>
        <taxon>Intrasporangiaceae</taxon>
        <taxon>Knoellia</taxon>
    </lineage>
</organism>
<dbReference type="PANTHER" id="PTHR47151:SF2">
    <property type="entry name" value="AMINO ACID BINDING PROTEIN"/>
    <property type="match status" value="1"/>
</dbReference>
<reference evidence="4 5" key="1">
    <citation type="submission" date="2020-04" db="EMBL/GenBank/DDBJ databases">
        <title>Knoellia sp. isolate from air conditioner.</title>
        <authorList>
            <person name="Chea S."/>
            <person name="Kim D.-U."/>
        </authorList>
    </citation>
    <scope>NUCLEOTIDE SEQUENCE [LARGE SCALE GENOMIC DNA]</scope>
    <source>
        <strain evidence="4 5">DB2414S</strain>
    </source>
</reference>
<proteinExistence type="inferred from homology"/>
<evidence type="ECO:0000256" key="1">
    <source>
        <dbReference type="ARBA" id="ARBA00010062"/>
    </source>
</evidence>
<evidence type="ECO:0000259" key="3">
    <source>
        <dbReference type="Pfam" id="PF13458"/>
    </source>
</evidence>
<evidence type="ECO:0000313" key="5">
    <source>
        <dbReference type="Proteomes" id="UP000588586"/>
    </source>
</evidence>
<dbReference type="AlphaFoldDB" id="A0A849HCQ6"/>
<dbReference type="Pfam" id="PF13458">
    <property type="entry name" value="Peripla_BP_6"/>
    <property type="match status" value="1"/>
</dbReference>
<dbReference type="InterPro" id="IPR028082">
    <property type="entry name" value="Peripla_BP_I"/>
</dbReference>
<dbReference type="CDD" id="cd06342">
    <property type="entry name" value="PBP1_ABC_LIVBP-like"/>
    <property type="match status" value="1"/>
</dbReference>
<evidence type="ECO:0000313" key="4">
    <source>
        <dbReference type="EMBL" id="NNM44829.1"/>
    </source>
</evidence>
<name>A0A849HCQ6_9MICO</name>
<accession>A0A849HCQ6</accession>
<dbReference type="PANTHER" id="PTHR47151">
    <property type="entry name" value="LEU/ILE/VAL-BINDING ABC TRANSPORTER SUBUNIT"/>
    <property type="match status" value="1"/>
</dbReference>
<comment type="similarity">
    <text evidence="1">Belongs to the leucine-binding protein family.</text>
</comment>
<dbReference type="InterPro" id="IPR028081">
    <property type="entry name" value="Leu-bd"/>
</dbReference>
<evidence type="ECO:0000256" key="2">
    <source>
        <dbReference type="ARBA" id="ARBA00022729"/>
    </source>
</evidence>
<dbReference type="Proteomes" id="UP000588586">
    <property type="component" value="Unassembled WGS sequence"/>
</dbReference>
<gene>
    <name evidence="4" type="ORF">HJG52_02280</name>
</gene>
<comment type="caution">
    <text evidence="4">The sequence shown here is derived from an EMBL/GenBank/DDBJ whole genome shotgun (WGS) entry which is preliminary data.</text>
</comment>
<dbReference type="SUPFAM" id="SSF53822">
    <property type="entry name" value="Periplasmic binding protein-like I"/>
    <property type="match status" value="1"/>
</dbReference>
<keyword evidence="2" id="KW-0732">Signal</keyword>